<feature type="transmembrane region" description="Helical" evidence="17">
    <location>
        <begin position="404"/>
        <end position="430"/>
    </location>
</feature>
<name>A0A1M4NFV7_LEPSM</name>
<comment type="function">
    <text evidence="17">Core subunit of the mitochondrial membrane respiratory chain NADH dehydrogenase (Complex I) which catalyzes electron transfer from NADH through the respiratory chain, using ubiquinone as an electron acceptor. Essential for the catalytic activity and assembly of complex I.</text>
</comment>
<comment type="subcellular location">
    <subcellularLocation>
        <location evidence="2 17">Mitochondrion membrane</location>
        <topology evidence="2 17">Multi-pass membrane protein</topology>
    </subcellularLocation>
</comment>
<feature type="transmembrane region" description="Helical" evidence="17">
    <location>
        <begin position="98"/>
        <end position="120"/>
    </location>
</feature>
<comment type="similarity">
    <text evidence="3 17">Belongs to the complex I subunit 4 family.</text>
</comment>
<feature type="transmembrane region" description="Helical" evidence="17">
    <location>
        <begin position="28"/>
        <end position="53"/>
    </location>
</feature>
<keyword evidence="10 17" id="KW-0249">Electron transport</keyword>
<dbReference type="AlphaFoldDB" id="A0A1M4NFV7"/>
<keyword evidence="13 17" id="KW-0830">Ubiquinone</keyword>
<feature type="transmembrane region" description="Helical" evidence="17">
    <location>
        <begin position="132"/>
        <end position="157"/>
    </location>
</feature>
<dbReference type="EC" id="7.1.1.2" evidence="4 17"/>
<dbReference type="PANTHER" id="PTHR43507">
    <property type="entry name" value="NADH-UBIQUINONE OXIDOREDUCTASE CHAIN 4"/>
    <property type="match status" value="1"/>
</dbReference>
<evidence type="ECO:0000256" key="14">
    <source>
        <dbReference type="ARBA" id="ARBA00023128"/>
    </source>
</evidence>
<feature type="transmembrane region" description="Helical" evidence="17">
    <location>
        <begin position="330"/>
        <end position="348"/>
    </location>
</feature>
<reference evidence="20" key="1">
    <citation type="submission" date="2016-10" db="EMBL/GenBank/DDBJ databases">
        <title>Maternal inheritance of deltamethrin resistance in the salmon louse Lepeophtheirus salmonis (Kroyer) is mediated by mitochondrial DNA.</title>
        <authorList>
            <person name="Carmona-Antonanzas G."/>
            <person name="Bekaert M."/>
            <person name="Humble J.L."/>
            <person name="Boyd S."/>
            <person name="Roy W."/>
            <person name="Houston R.D."/>
            <person name="Gharbi K."/>
            <person name="Bron J.E."/>
            <person name="Sturm A."/>
        </authorList>
    </citation>
    <scope>NUCLEOTIDE SEQUENCE</scope>
    <source>
        <strain evidence="20">IoA-00</strain>
    </source>
</reference>
<keyword evidence="21" id="KW-1185">Reference proteome</keyword>
<evidence type="ECO:0000256" key="12">
    <source>
        <dbReference type="ARBA" id="ARBA00023027"/>
    </source>
</evidence>
<dbReference type="Proteomes" id="UP000675881">
    <property type="component" value="Mitochondrion mitochondrion"/>
</dbReference>
<evidence type="ECO:0000256" key="11">
    <source>
        <dbReference type="ARBA" id="ARBA00022989"/>
    </source>
</evidence>
<comment type="function">
    <text evidence="1">Core subunit of the mitochondrial membrane respiratory chain NADH dehydrogenase (Complex I) that is believed to belong to the minimal assembly required for catalysis. Complex I functions in the transfer of electrons from NADH to the respiratory chain. The immediate electron acceptor for the enzyme is believed to be ubiquinone.</text>
</comment>
<dbReference type="GO" id="GO:0015990">
    <property type="term" value="P:electron transport coupled proton transport"/>
    <property type="evidence" value="ECO:0007669"/>
    <property type="project" value="TreeGrafter"/>
</dbReference>
<keyword evidence="14 17" id="KW-0496">Mitochondrion</keyword>
<feature type="transmembrane region" description="Helical" evidence="17">
    <location>
        <begin position="231"/>
        <end position="252"/>
    </location>
</feature>
<feature type="transmembrane region" description="Helical" evidence="17">
    <location>
        <begin position="169"/>
        <end position="191"/>
    </location>
</feature>
<evidence type="ECO:0000256" key="3">
    <source>
        <dbReference type="ARBA" id="ARBA00009025"/>
    </source>
</evidence>
<evidence type="ECO:0000256" key="8">
    <source>
        <dbReference type="ARBA" id="ARBA00022692"/>
    </source>
</evidence>
<keyword evidence="15 17" id="KW-0472">Membrane</keyword>
<dbReference type="GO" id="GO:0048039">
    <property type="term" value="F:ubiquinone binding"/>
    <property type="evidence" value="ECO:0007669"/>
    <property type="project" value="TreeGrafter"/>
</dbReference>
<gene>
    <name evidence="20" type="primary">ND4</name>
    <name evidence="19" type="ORF">LSAA_M31</name>
</gene>
<feature type="domain" description="NADH:quinone oxidoreductase/Mrp antiporter transmembrane" evidence="18">
    <location>
        <begin position="96"/>
        <end position="373"/>
    </location>
</feature>
<dbReference type="EMBL" id="HG994595">
    <property type="protein sequence ID" value="CAF3048615.1"/>
    <property type="molecule type" value="Genomic_DNA"/>
</dbReference>
<keyword evidence="8 17" id="KW-0812">Transmembrane</keyword>
<evidence type="ECO:0000256" key="17">
    <source>
        <dbReference type="RuleBase" id="RU003297"/>
    </source>
</evidence>
<evidence type="ECO:0000256" key="5">
    <source>
        <dbReference type="ARBA" id="ARBA00021006"/>
    </source>
</evidence>
<accession>A0A1M4NFV7</accession>
<reference evidence="19" key="2">
    <citation type="submission" date="2021-02" db="EMBL/GenBank/DDBJ databases">
        <authorList>
            <person name="Bekaert M."/>
        </authorList>
    </citation>
    <scope>NUCLEOTIDE SEQUENCE</scope>
    <source>
        <strain evidence="19">IoA-00</strain>
    </source>
</reference>
<evidence type="ECO:0000313" key="20">
    <source>
        <dbReference type="EMBL" id="SFW10604.1"/>
    </source>
</evidence>
<dbReference type="PANTHER" id="PTHR43507:SF20">
    <property type="entry name" value="NADH-UBIQUINONE OXIDOREDUCTASE CHAIN 4"/>
    <property type="match status" value="1"/>
</dbReference>
<evidence type="ECO:0000259" key="18">
    <source>
        <dbReference type="Pfam" id="PF00361"/>
    </source>
</evidence>
<feature type="transmembrane region" description="Helical" evidence="17">
    <location>
        <begin position="360"/>
        <end position="383"/>
    </location>
</feature>
<feature type="transmembrane region" description="Helical" evidence="17">
    <location>
        <begin position="198"/>
        <end position="219"/>
    </location>
</feature>
<evidence type="ECO:0000256" key="2">
    <source>
        <dbReference type="ARBA" id="ARBA00004225"/>
    </source>
</evidence>
<dbReference type="EMBL" id="LT630766">
    <property type="protein sequence ID" value="SFW10604.1"/>
    <property type="molecule type" value="Genomic_DNA"/>
</dbReference>
<keyword evidence="11 17" id="KW-1133">Transmembrane helix</keyword>
<keyword evidence="9" id="KW-1278">Translocase</keyword>
<feature type="transmembrane region" description="Helical" evidence="17">
    <location>
        <begin position="259"/>
        <end position="279"/>
    </location>
</feature>
<protein>
    <recommendedName>
        <fullName evidence="5 17">NADH-ubiquinone oxidoreductase chain 4</fullName>
        <ecNumber evidence="4 17">7.1.1.2</ecNumber>
    </recommendedName>
</protein>
<evidence type="ECO:0000256" key="4">
    <source>
        <dbReference type="ARBA" id="ARBA00012944"/>
    </source>
</evidence>
<proteinExistence type="inferred from homology"/>
<dbReference type="GO" id="GO:0003954">
    <property type="term" value="F:NADH dehydrogenase activity"/>
    <property type="evidence" value="ECO:0007669"/>
    <property type="project" value="TreeGrafter"/>
</dbReference>
<sequence length="431" mass="47782">MFFLMSSFLLKAFFTAFNSSLPNFLISFPLIFSFMTLIPIYDISFNLSSSFFLDEVSAPILSMTILLLISIEMAALTSFYSNLLFFFSVLTFSVSNILFFYIAFELNLIPIFLIVLGWGYQPERIFANKMMIMYTLMGSLPLLFVIIAGPHLSYFTFFFITQSSSPSPIILLMTFMAFLVKLPIFSLHLWLPLAHVEAPLMGSMILAGVLLKLGGYGLIRFVHMNSFFLGFFTKMMISFSVVVAALAMMLCVTQVDMKVIIAYSSVGHMSMASATVFSLSSTGTSSAMINFVAHGFTSSLMFLAAGMFYLSSGTRHIILNKGMITTQPTLVKIWFLACLLNAGGPPTMNLMAEILSTMTLLNLFLLFLLPISIALILGMLFNMKLFSVASQGNSSENLIQLTSIPLTFFFSAAFHILSSALLVFATPMVIF</sequence>
<organism evidence="20">
    <name type="scientific">Lepeophtheirus salmonis</name>
    <name type="common">Salmon louse</name>
    <name type="synonym">Caligus salmonis</name>
    <dbReference type="NCBI Taxonomy" id="72036"/>
    <lineage>
        <taxon>Eukaryota</taxon>
        <taxon>Metazoa</taxon>
        <taxon>Ecdysozoa</taxon>
        <taxon>Arthropoda</taxon>
        <taxon>Crustacea</taxon>
        <taxon>Multicrustacea</taxon>
        <taxon>Hexanauplia</taxon>
        <taxon>Copepoda</taxon>
        <taxon>Siphonostomatoida</taxon>
        <taxon>Caligidae</taxon>
        <taxon>Lepeophtheirus</taxon>
    </lineage>
</organism>
<evidence type="ECO:0000256" key="15">
    <source>
        <dbReference type="ARBA" id="ARBA00023136"/>
    </source>
</evidence>
<evidence type="ECO:0000256" key="13">
    <source>
        <dbReference type="ARBA" id="ARBA00023075"/>
    </source>
</evidence>
<dbReference type="Pfam" id="PF00361">
    <property type="entry name" value="Proton_antipo_M"/>
    <property type="match status" value="1"/>
</dbReference>
<keyword evidence="6 17" id="KW-0813">Transport</keyword>
<geneLocation type="mitochondrion" evidence="20"/>
<dbReference type="GO" id="GO:0042773">
    <property type="term" value="P:ATP synthesis coupled electron transport"/>
    <property type="evidence" value="ECO:0007669"/>
    <property type="project" value="InterPro"/>
</dbReference>
<keyword evidence="7 17" id="KW-0679">Respiratory chain</keyword>
<dbReference type="InterPro" id="IPR001750">
    <property type="entry name" value="ND/Mrp_TM"/>
</dbReference>
<evidence type="ECO:0000256" key="1">
    <source>
        <dbReference type="ARBA" id="ARBA00003257"/>
    </source>
</evidence>
<evidence type="ECO:0000256" key="16">
    <source>
        <dbReference type="ARBA" id="ARBA00049551"/>
    </source>
</evidence>
<dbReference type="InterPro" id="IPR003918">
    <property type="entry name" value="NADH_UbQ_OxRdtase"/>
</dbReference>
<evidence type="ECO:0000256" key="9">
    <source>
        <dbReference type="ARBA" id="ARBA00022967"/>
    </source>
</evidence>
<dbReference type="OrthoDB" id="10063554at2759"/>
<evidence type="ECO:0000313" key="19">
    <source>
        <dbReference type="EMBL" id="CAF3048615.1"/>
    </source>
</evidence>
<feature type="transmembrane region" description="Helical" evidence="17">
    <location>
        <begin position="291"/>
        <end position="310"/>
    </location>
</feature>
<dbReference type="GO" id="GO:0031966">
    <property type="term" value="C:mitochondrial membrane"/>
    <property type="evidence" value="ECO:0007669"/>
    <property type="project" value="UniProtKB-SubCell"/>
</dbReference>
<feature type="transmembrane region" description="Helical" evidence="17">
    <location>
        <begin position="65"/>
        <end position="92"/>
    </location>
</feature>
<evidence type="ECO:0000256" key="10">
    <source>
        <dbReference type="ARBA" id="ARBA00022982"/>
    </source>
</evidence>
<dbReference type="GO" id="GO:0008137">
    <property type="term" value="F:NADH dehydrogenase (ubiquinone) activity"/>
    <property type="evidence" value="ECO:0007669"/>
    <property type="project" value="UniProtKB-UniRule"/>
</dbReference>
<dbReference type="PRINTS" id="PR01437">
    <property type="entry name" value="NUOXDRDTASE4"/>
</dbReference>
<comment type="catalytic activity">
    <reaction evidence="16 17">
        <text>a ubiquinone + NADH + 5 H(+)(in) = a ubiquinol + NAD(+) + 4 H(+)(out)</text>
        <dbReference type="Rhea" id="RHEA:29091"/>
        <dbReference type="Rhea" id="RHEA-COMP:9565"/>
        <dbReference type="Rhea" id="RHEA-COMP:9566"/>
        <dbReference type="ChEBI" id="CHEBI:15378"/>
        <dbReference type="ChEBI" id="CHEBI:16389"/>
        <dbReference type="ChEBI" id="CHEBI:17976"/>
        <dbReference type="ChEBI" id="CHEBI:57540"/>
        <dbReference type="ChEBI" id="CHEBI:57945"/>
        <dbReference type="EC" id="7.1.1.2"/>
    </reaction>
</comment>
<evidence type="ECO:0000313" key="21">
    <source>
        <dbReference type="Proteomes" id="UP000675881"/>
    </source>
</evidence>
<keyword evidence="12 17" id="KW-0520">NAD</keyword>
<evidence type="ECO:0000256" key="6">
    <source>
        <dbReference type="ARBA" id="ARBA00022448"/>
    </source>
</evidence>
<evidence type="ECO:0000256" key="7">
    <source>
        <dbReference type="ARBA" id="ARBA00022660"/>
    </source>
</evidence>